<dbReference type="Pfam" id="PF02224">
    <property type="entry name" value="Cytidylate_kin"/>
    <property type="match status" value="1"/>
</dbReference>
<evidence type="ECO:0000256" key="2">
    <source>
        <dbReference type="ARBA" id="ARBA00022679"/>
    </source>
</evidence>
<dbReference type="InterPro" id="IPR003136">
    <property type="entry name" value="Cytidylate_kin"/>
</dbReference>
<dbReference type="CDD" id="cd02020">
    <property type="entry name" value="CMPK"/>
    <property type="match status" value="1"/>
</dbReference>
<comment type="subcellular location">
    <subcellularLocation>
        <location evidence="8">Cytoplasm</location>
    </subcellularLocation>
</comment>
<evidence type="ECO:0000256" key="7">
    <source>
        <dbReference type="ARBA" id="ARBA00048478"/>
    </source>
</evidence>
<comment type="catalytic activity">
    <reaction evidence="7 8">
        <text>CMP + ATP = CDP + ADP</text>
        <dbReference type="Rhea" id="RHEA:11600"/>
        <dbReference type="ChEBI" id="CHEBI:30616"/>
        <dbReference type="ChEBI" id="CHEBI:58069"/>
        <dbReference type="ChEBI" id="CHEBI:60377"/>
        <dbReference type="ChEBI" id="CHEBI:456216"/>
        <dbReference type="EC" id="2.7.4.25"/>
    </reaction>
</comment>
<reference evidence="10 11" key="1">
    <citation type="submission" date="2016-10" db="EMBL/GenBank/DDBJ databases">
        <authorList>
            <person name="de Groot N.N."/>
        </authorList>
    </citation>
    <scope>NUCLEOTIDE SEQUENCE [LARGE SCALE GENOMIC DNA]</scope>
    <source>
        <strain evidence="10 11">DSM 21771</strain>
    </source>
</reference>
<dbReference type="InterPro" id="IPR027417">
    <property type="entry name" value="P-loop_NTPase"/>
</dbReference>
<dbReference type="SUPFAM" id="SSF52540">
    <property type="entry name" value="P-loop containing nucleoside triphosphate hydrolases"/>
    <property type="match status" value="1"/>
</dbReference>
<organism evidence="10 11">
    <name type="scientific">Natribacillus halophilus</name>
    <dbReference type="NCBI Taxonomy" id="549003"/>
    <lineage>
        <taxon>Bacteria</taxon>
        <taxon>Bacillati</taxon>
        <taxon>Bacillota</taxon>
        <taxon>Bacilli</taxon>
        <taxon>Bacillales</taxon>
        <taxon>Bacillaceae</taxon>
        <taxon>Natribacillus</taxon>
    </lineage>
</organism>
<evidence type="ECO:0000259" key="9">
    <source>
        <dbReference type="Pfam" id="PF02224"/>
    </source>
</evidence>
<evidence type="ECO:0000256" key="4">
    <source>
        <dbReference type="ARBA" id="ARBA00022777"/>
    </source>
</evidence>
<evidence type="ECO:0000256" key="1">
    <source>
        <dbReference type="ARBA" id="ARBA00009427"/>
    </source>
</evidence>
<dbReference type="GO" id="GO:0036431">
    <property type="term" value="F:dCMP kinase activity"/>
    <property type="evidence" value="ECO:0007669"/>
    <property type="project" value="InterPro"/>
</dbReference>
<dbReference type="HAMAP" id="MF_00238">
    <property type="entry name" value="Cytidyl_kinase_type1"/>
    <property type="match status" value="1"/>
</dbReference>
<dbReference type="NCBIfam" id="TIGR00017">
    <property type="entry name" value="cmk"/>
    <property type="match status" value="1"/>
</dbReference>
<dbReference type="GO" id="GO:0006220">
    <property type="term" value="P:pyrimidine nucleotide metabolic process"/>
    <property type="evidence" value="ECO:0007669"/>
    <property type="project" value="UniProtKB-UniRule"/>
</dbReference>
<evidence type="ECO:0000256" key="3">
    <source>
        <dbReference type="ARBA" id="ARBA00022741"/>
    </source>
</evidence>
<protein>
    <recommendedName>
        <fullName evidence="8">Cytidylate kinase</fullName>
        <shortName evidence="8">CK</shortName>
        <ecNumber evidence="8">2.7.4.25</ecNumber>
    </recommendedName>
    <alternativeName>
        <fullName evidence="8">Cytidine monophosphate kinase</fullName>
        <shortName evidence="8">CMP kinase</shortName>
    </alternativeName>
</protein>
<dbReference type="GO" id="GO:0005737">
    <property type="term" value="C:cytoplasm"/>
    <property type="evidence" value="ECO:0007669"/>
    <property type="project" value="UniProtKB-SubCell"/>
</dbReference>
<feature type="binding site" evidence="8">
    <location>
        <begin position="10"/>
        <end position="18"/>
    </location>
    <ligand>
        <name>ATP</name>
        <dbReference type="ChEBI" id="CHEBI:30616"/>
    </ligand>
</feature>
<feature type="domain" description="Cytidylate kinase" evidence="9">
    <location>
        <begin position="6"/>
        <end position="221"/>
    </location>
</feature>
<dbReference type="RefSeq" id="WP_090395661.1">
    <property type="nucleotide sequence ID" value="NZ_FNEN01000001.1"/>
</dbReference>
<comment type="similarity">
    <text evidence="1 8">Belongs to the cytidylate kinase family. Type 1 subfamily.</text>
</comment>
<proteinExistence type="inferred from homology"/>
<dbReference type="GO" id="GO:0036430">
    <property type="term" value="F:CMP kinase activity"/>
    <property type="evidence" value="ECO:0007669"/>
    <property type="project" value="RHEA"/>
</dbReference>
<evidence type="ECO:0000256" key="6">
    <source>
        <dbReference type="ARBA" id="ARBA00047615"/>
    </source>
</evidence>
<evidence type="ECO:0000256" key="5">
    <source>
        <dbReference type="ARBA" id="ARBA00022840"/>
    </source>
</evidence>
<dbReference type="AlphaFoldDB" id="A0A1G8JDQ6"/>
<keyword evidence="11" id="KW-1185">Reference proteome</keyword>
<keyword evidence="5 8" id="KW-0067">ATP-binding</keyword>
<comment type="catalytic activity">
    <reaction evidence="6 8">
        <text>dCMP + ATP = dCDP + ADP</text>
        <dbReference type="Rhea" id="RHEA:25094"/>
        <dbReference type="ChEBI" id="CHEBI:30616"/>
        <dbReference type="ChEBI" id="CHEBI:57566"/>
        <dbReference type="ChEBI" id="CHEBI:58593"/>
        <dbReference type="ChEBI" id="CHEBI:456216"/>
        <dbReference type="EC" id="2.7.4.25"/>
    </reaction>
</comment>
<dbReference type="OrthoDB" id="9807434at2"/>
<gene>
    <name evidence="8" type="primary">cmk</name>
    <name evidence="10" type="ORF">SAMN04488123_101176</name>
</gene>
<dbReference type="InterPro" id="IPR011994">
    <property type="entry name" value="Cytidylate_kinase_dom"/>
</dbReference>
<dbReference type="Proteomes" id="UP000198853">
    <property type="component" value="Unassembled WGS sequence"/>
</dbReference>
<evidence type="ECO:0000256" key="8">
    <source>
        <dbReference type="HAMAP-Rule" id="MF_00238"/>
    </source>
</evidence>
<keyword evidence="2 8" id="KW-0808">Transferase</keyword>
<accession>A0A1G8JDQ6</accession>
<evidence type="ECO:0000313" key="10">
    <source>
        <dbReference type="EMBL" id="SDI29335.1"/>
    </source>
</evidence>
<name>A0A1G8JDQ6_9BACI</name>
<keyword evidence="4 8" id="KW-0418">Kinase</keyword>
<dbReference type="Gene3D" id="3.40.50.300">
    <property type="entry name" value="P-loop containing nucleotide triphosphate hydrolases"/>
    <property type="match status" value="1"/>
</dbReference>
<keyword evidence="8" id="KW-0963">Cytoplasm</keyword>
<dbReference type="EC" id="2.7.4.25" evidence="8"/>
<keyword evidence="3 8" id="KW-0547">Nucleotide-binding</keyword>
<evidence type="ECO:0000313" key="11">
    <source>
        <dbReference type="Proteomes" id="UP000198853"/>
    </source>
</evidence>
<dbReference type="GO" id="GO:0005524">
    <property type="term" value="F:ATP binding"/>
    <property type="evidence" value="ECO:0007669"/>
    <property type="project" value="UniProtKB-UniRule"/>
</dbReference>
<sequence length="228" mass="25362">MHKINIAIDGPAGSGKSTVAKETAAHLSYLYIDTGAMYRSLTFRALQANISEQDEDSLLRLLTDMDITLKHGEKEAQVQVFVNGQLLGEEIRSQAVTGKVSEVSAHGKIREEMVARQQKIAEQKGVVLDGRDIGTFVLPGAELKIYLYASVDERTKRRHLENIANGRPSDILATREELQRRDHLDRERSIAPLKQAKDAVPIDTTDLTSEEVVARICRIAREKETEGS</sequence>
<dbReference type="EMBL" id="FNEN01000001">
    <property type="protein sequence ID" value="SDI29335.1"/>
    <property type="molecule type" value="Genomic_DNA"/>
</dbReference>